<comment type="caution">
    <text evidence="2">The sequence shown here is derived from an EMBL/GenBank/DDBJ whole genome shotgun (WGS) entry which is preliminary data.</text>
</comment>
<sequence length="71" mass="8116">MKISQTVVENFFGHLREELFHRVQVVSTEALPAALHEYIRWYNAGLRSAARLRPPQRRLTRGSNANALSAI</sequence>
<gene>
    <name evidence="2" type="ORF">KSW38_01425</name>
</gene>
<dbReference type="Proteomes" id="UP000824166">
    <property type="component" value="Unassembled WGS sequence"/>
</dbReference>
<evidence type="ECO:0000313" key="2">
    <source>
        <dbReference type="EMBL" id="MBU8864955.1"/>
    </source>
</evidence>
<keyword evidence="3" id="KW-1185">Reference proteome</keyword>
<organism evidence="2 3">
    <name type="scientific">Paenarthrobacter aromaticivorans</name>
    <dbReference type="NCBI Taxonomy" id="2849150"/>
    <lineage>
        <taxon>Bacteria</taxon>
        <taxon>Bacillati</taxon>
        <taxon>Actinomycetota</taxon>
        <taxon>Actinomycetes</taxon>
        <taxon>Micrococcales</taxon>
        <taxon>Micrococcaceae</taxon>
        <taxon>Paenarthrobacter</taxon>
    </lineage>
</organism>
<reference evidence="2 3" key="1">
    <citation type="submission" date="2021-06" db="EMBL/GenBank/DDBJ databases">
        <authorList>
            <person name="Jeong J.W."/>
        </authorList>
    </citation>
    <scope>NUCLEOTIDE SEQUENCE [LARGE SCALE GENOMIC DNA]</scope>
    <source>
        <strain evidence="2 3">MMS21-TAE1-1</strain>
    </source>
</reference>
<accession>A0ABS6I0P6</accession>
<dbReference type="EMBL" id="JAHOPC010000001">
    <property type="protein sequence ID" value="MBU8864955.1"/>
    <property type="molecule type" value="Genomic_DNA"/>
</dbReference>
<name>A0ABS6I0P6_9MICC</name>
<evidence type="ECO:0000259" key="1">
    <source>
        <dbReference type="Pfam" id="PF13333"/>
    </source>
</evidence>
<dbReference type="InterPro" id="IPR001584">
    <property type="entry name" value="Integrase_cat-core"/>
</dbReference>
<dbReference type="Pfam" id="PF13333">
    <property type="entry name" value="rve_2"/>
    <property type="match status" value="1"/>
</dbReference>
<evidence type="ECO:0000313" key="3">
    <source>
        <dbReference type="Proteomes" id="UP000824166"/>
    </source>
</evidence>
<feature type="domain" description="Integrase catalytic" evidence="1">
    <location>
        <begin position="9"/>
        <end position="44"/>
    </location>
</feature>
<proteinExistence type="predicted"/>
<protein>
    <submittedName>
        <fullName evidence="2">Integrase core domain-containing protein</fullName>
    </submittedName>
</protein>